<keyword evidence="1" id="KW-0597">Phosphoprotein</keyword>
<dbReference type="Gene3D" id="3.40.50.2300">
    <property type="match status" value="1"/>
</dbReference>
<dbReference type="PANTHER" id="PTHR44757">
    <property type="entry name" value="DIGUANYLATE CYCLASE DGCP"/>
    <property type="match status" value="1"/>
</dbReference>
<dbReference type="Pfam" id="PF00990">
    <property type="entry name" value="GGDEF"/>
    <property type="match status" value="1"/>
</dbReference>
<evidence type="ECO:0000259" key="3">
    <source>
        <dbReference type="PROSITE" id="PS50883"/>
    </source>
</evidence>
<keyword evidence="6" id="KW-1185">Reference proteome</keyword>
<comment type="caution">
    <text evidence="5">The sequence shown here is derived from an EMBL/GenBank/DDBJ whole genome shotgun (WGS) entry which is preliminary data.</text>
</comment>
<dbReference type="PROSITE" id="PS50883">
    <property type="entry name" value="EAL"/>
    <property type="match status" value="1"/>
</dbReference>
<dbReference type="CDD" id="cd17541">
    <property type="entry name" value="REC_CheB-like"/>
    <property type="match status" value="1"/>
</dbReference>
<dbReference type="InterPro" id="IPR035919">
    <property type="entry name" value="EAL_sf"/>
</dbReference>
<dbReference type="Gene3D" id="3.30.450.20">
    <property type="entry name" value="PAS domain"/>
    <property type="match status" value="1"/>
</dbReference>
<dbReference type="InterPro" id="IPR052155">
    <property type="entry name" value="Biofilm_reg_signaling"/>
</dbReference>
<dbReference type="CDD" id="cd01948">
    <property type="entry name" value="EAL"/>
    <property type="match status" value="1"/>
</dbReference>
<accession>A0A3D9KCV3</accession>
<dbReference type="AlphaFoldDB" id="A0A3D9KCV3"/>
<dbReference type="GO" id="GO:0000160">
    <property type="term" value="P:phosphorelay signal transduction system"/>
    <property type="evidence" value="ECO:0007669"/>
    <property type="project" value="InterPro"/>
</dbReference>
<dbReference type="SMART" id="SM00052">
    <property type="entry name" value="EAL"/>
    <property type="match status" value="1"/>
</dbReference>
<dbReference type="InterPro" id="IPR001789">
    <property type="entry name" value="Sig_transdc_resp-reg_receiver"/>
</dbReference>
<dbReference type="InterPro" id="IPR001633">
    <property type="entry name" value="EAL_dom"/>
</dbReference>
<dbReference type="SUPFAM" id="SSF55073">
    <property type="entry name" value="Nucleotide cyclase"/>
    <property type="match status" value="1"/>
</dbReference>
<dbReference type="CDD" id="cd01949">
    <property type="entry name" value="GGDEF"/>
    <property type="match status" value="1"/>
</dbReference>
<dbReference type="InterPro" id="IPR029787">
    <property type="entry name" value="Nucleotide_cyclase"/>
</dbReference>
<dbReference type="PROSITE" id="PS50887">
    <property type="entry name" value="GGDEF"/>
    <property type="match status" value="1"/>
</dbReference>
<dbReference type="NCBIfam" id="TIGR00254">
    <property type="entry name" value="GGDEF"/>
    <property type="match status" value="1"/>
</dbReference>
<evidence type="ECO:0000259" key="4">
    <source>
        <dbReference type="PROSITE" id="PS50887"/>
    </source>
</evidence>
<dbReference type="EMBL" id="QRDZ01000006">
    <property type="protein sequence ID" value="RED84228.1"/>
    <property type="molecule type" value="Genomic_DNA"/>
</dbReference>
<evidence type="ECO:0000259" key="2">
    <source>
        <dbReference type="PROSITE" id="PS50110"/>
    </source>
</evidence>
<evidence type="ECO:0000313" key="5">
    <source>
        <dbReference type="EMBL" id="RED84228.1"/>
    </source>
</evidence>
<dbReference type="InterPro" id="IPR011006">
    <property type="entry name" value="CheY-like_superfamily"/>
</dbReference>
<dbReference type="InterPro" id="IPR043128">
    <property type="entry name" value="Rev_trsase/Diguanyl_cyclase"/>
</dbReference>
<dbReference type="SMART" id="SM00448">
    <property type="entry name" value="REC"/>
    <property type="match status" value="1"/>
</dbReference>
<dbReference type="SUPFAM" id="SSF55785">
    <property type="entry name" value="PYP-like sensor domain (PAS domain)"/>
    <property type="match status" value="1"/>
</dbReference>
<sequence>MTPYKVLIVDDSSLVRSILTKLFAKDDSFIVVGEARNGLEAIEMIVSKRPDLVTMDIEMPVMDGLTALKQIMHDCPVPVIMVSSYTDEGSEYALESLDSGASDFYFKDLLLQPTDEGLHEENFLLRCKVAMKQKYKPISDQLFKIQEQNHQLILESFSHLVKIEEDLTIVHEELRGTLRGQRGLILKLCRTNGKYICMFGEGELLSLFGMPSSQLAGKDTVELFSQELARYQSAFYNQAWNGEKLISYEMQWKGLYLLTHLRPVFRDGEVMSILMVSFDISPQRQMEQRVVFLRDNDALTKLPNRSSLMRWLDETIRQTQSLLTIASIDLDHFKVVNDVFGRNVGDRILQIIARRIENCGLYEKHFYTARIGGDEFVCAYTSSSEKSSRLLAEAIFQSLIKPISLDDQQLPMRISMGLFSGEASGYGAYELLANAENAMYVARKQGGHQMKFWEPSLNEQIKRRVQIELQLKKAIERQELRLVYQPQYDCLNGNVIGFESLIRWRNPLLGDVSPVEFIPIAEESDCIIEIGEWVLQQACRFGKQLHAETDSPLKIAVNLSSKQFADVHLCATVKHILNDTGMNPNLLELEITESMAMDAQTTIATMRGLKDIGVKLAMDDFGTGYSSLRWIKEFPLDCLKIDRSFIMDICSNVYNHSIVKTIAALTESLQLQTIAEGVENEDTAKILNGFGCTIHQGFHYSRPIEEHDVSNTFRILTRSVGD</sequence>
<dbReference type="InterPro" id="IPR035965">
    <property type="entry name" value="PAS-like_dom_sf"/>
</dbReference>
<dbReference type="PANTHER" id="PTHR44757:SF2">
    <property type="entry name" value="BIOFILM ARCHITECTURE MAINTENANCE PROTEIN MBAA"/>
    <property type="match status" value="1"/>
</dbReference>
<gene>
    <name evidence="5" type="ORF">DFP98_10699</name>
</gene>
<dbReference type="Pfam" id="PF00072">
    <property type="entry name" value="Response_reg"/>
    <property type="match status" value="1"/>
</dbReference>
<feature type="domain" description="GGDEF" evidence="4">
    <location>
        <begin position="321"/>
        <end position="455"/>
    </location>
</feature>
<dbReference type="Pfam" id="PF00563">
    <property type="entry name" value="EAL"/>
    <property type="match status" value="1"/>
</dbReference>
<protein>
    <submittedName>
        <fullName evidence="5">Diguanylate cyclase (GGDEF)-like protein</fullName>
    </submittedName>
</protein>
<feature type="domain" description="Response regulatory" evidence="2">
    <location>
        <begin position="5"/>
        <end position="122"/>
    </location>
</feature>
<dbReference type="RefSeq" id="WP_116060391.1">
    <property type="nucleotide sequence ID" value="NZ_QRDZ01000006.1"/>
</dbReference>
<feature type="modified residue" description="4-aspartylphosphate" evidence="1">
    <location>
        <position position="56"/>
    </location>
</feature>
<dbReference type="Proteomes" id="UP000256977">
    <property type="component" value="Unassembled WGS sequence"/>
</dbReference>
<reference evidence="5 6" key="1">
    <citation type="submission" date="2018-07" db="EMBL/GenBank/DDBJ databases">
        <title>Genomic Encyclopedia of Type Strains, Phase III (KMG-III): the genomes of soil and plant-associated and newly described type strains.</title>
        <authorList>
            <person name="Whitman W."/>
        </authorList>
    </citation>
    <scope>NUCLEOTIDE SEQUENCE [LARGE SCALE GENOMIC DNA]</scope>
    <source>
        <strain evidence="5 6">CECT 7287</strain>
    </source>
</reference>
<dbReference type="Gene3D" id="3.20.20.450">
    <property type="entry name" value="EAL domain"/>
    <property type="match status" value="1"/>
</dbReference>
<evidence type="ECO:0000256" key="1">
    <source>
        <dbReference type="PROSITE-ProRule" id="PRU00169"/>
    </source>
</evidence>
<dbReference type="PROSITE" id="PS50110">
    <property type="entry name" value="RESPONSE_REGULATORY"/>
    <property type="match status" value="1"/>
</dbReference>
<name>A0A3D9KCV3_9BACL</name>
<dbReference type="InterPro" id="IPR000160">
    <property type="entry name" value="GGDEF_dom"/>
</dbReference>
<dbReference type="SUPFAM" id="SSF141868">
    <property type="entry name" value="EAL domain-like"/>
    <property type="match status" value="1"/>
</dbReference>
<evidence type="ECO:0000313" key="6">
    <source>
        <dbReference type="Proteomes" id="UP000256977"/>
    </source>
</evidence>
<dbReference type="Gene3D" id="3.30.70.270">
    <property type="match status" value="1"/>
</dbReference>
<dbReference type="OrthoDB" id="9759607at2"/>
<organism evidence="5 6">
    <name type="scientific">Cohnella phaseoli</name>
    <dbReference type="NCBI Taxonomy" id="456490"/>
    <lineage>
        <taxon>Bacteria</taxon>
        <taxon>Bacillati</taxon>
        <taxon>Bacillota</taxon>
        <taxon>Bacilli</taxon>
        <taxon>Bacillales</taxon>
        <taxon>Paenibacillaceae</taxon>
        <taxon>Cohnella</taxon>
    </lineage>
</organism>
<dbReference type="SMART" id="SM00267">
    <property type="entry name" value="GGDEF"/>
    <property type="match status" value="1"/>
</dbReference>
<proteinExistence type="predicted"/>
<dbReference type="SUPFAM" id="SSF52172">
    <property type="entry name" value="CheY-like"/>
    <property type="match status" value="1"/>
</dbReference>
<feature type="domain" description="EAL" evidence="3">
    <location>
        <begin position="464"/>
        <end position="717"/>
    </location>
</feature>